<evidence type="ECO:0000313" key="2">
    <source>
        <dbReference type="EMBL" id="QFZ86181.1"/>
    </source>
</evidence>
<proteinExistence type="predicted"/>
<dbReference type="Proteomes" id="UP000326780">
    <property type="component" value="Chromosome"/>
</dbReference>
<feature type="compositionally biased region" description="Basic and acidic residues" evidence="1">
    <location>
        <begin position="78"/>
        <end position="88"/>
    </location>
</feature>
<reference evidence="2 3" key="1">
    <citation type="submission" date="2019-10" db="EMBL/GenBank/DDBJ databases">
        <title>Complete genome sequence of Variovorax paradoxus 5C-2.</title>
        <authorList>
            <person name="Gogoleva N.E."/>
            <person name="Balkin A.S."/>
        </authorList>
    </citation>
    <scope>NUCLEOTIDE SEQUENCE [LARGE SCALE GENOMIC DNA]</scope>
    <source>
        <strain evidence="2 3">5C-2</strain>
    </source>
</reference>
<feature type="region of interest" description="Disordered" evidence="1">
    <location>
        <begin position="1"/>
        <end position="88"/>
    </location>
</feature>
<evidence type="ECO:0000313" key="3">
    <source>
        <dbReference type="Proteomes" id="UP000326780"/>
    </source>
</evidence>
<organism evidence="2 3">
    <name type="scientific">Variovorax paradoxus</name>
    <dbReference type="NCBI Taxonomy" id="34073"/>
    <lineage>
        <taxon>Bacteria</taxon>
        <taxon>Pseudomonadati</taxon>
        <taxon>Pseudomonadota</taxon>
        <taxon>Betaproteobacteria</taxon>
        <taxon>Burkholderiales</taxon>
        <taxon>Comamonadaceae</taxon>
        <taxon>Variovorax</taxon>
    </lineage>
</organism>
<dbReference type="RefSeq" id="WP_153284680.1">
    <property type="nucleotide sequence ID" value="NZ_CP045644.1"/>
</dbReference>
<name>A0A5Q0M9A5_VARPD</name>
<accession>A0A5Q0M9A5</accession>
<feature type="compositionally biased region" description="Low complexity" evidence="1">
    <location>
        <begin position="12"/>
        <end position="36"/>
    </location>
</feature>
<gene>
    <name evidence="2" type="ORF">GFK26_27165</name>
</gene>
<protein>
    <submittedName>
        <fullName evidence="2">Uncharacterized protein</fullName>
    </submittedName>
</protein>
<sequence length="88" mass="8905">MNKRTTDGAAATGSPPSQDTTTDTTTAPTTQPSTRSNEPVGPNDGPALTQRVASDASRVREAATGPARRAASPPSGEHGGKEAPPRKP</sequence>
<dbReference type="EMBL" id="CP045644">
    <property type="protein sequence ID" value="QFZ86181.1"/>
    <property type="molecule type" value="Genomic_DNA"/>
</dbReference>
<dbReference type="AlphaFoldDB" id="A0A5Q0M9A5"/>
<evidence type="ECO:0000256" key="1">
    <source>
        <dbReference type="SAM" id="MobiDB-lite"/>
    </source>
</evidence>